<organism evidence="1 2">
    <name type="scientific">Periconia macrospinosa</name>
    <dbReference type="NCBI Taxonomy" id="97972"/>
    <lineage>
        <taxon>Eukaryota</taxon>
        <taxon>Fungi</taxon>
        <taxon>Dikarya</taxon>
        <taxon>Ascomycota</taxon>
        <taxon>Pezizomycotina</taxon>
        <taxon>Dothideomycetes</taxon>
        <taxon>Pleosporomycetidae</taxon>
        <taxon>Pleosporales</taxon>
        <taxon>Massarineae</taxon>
        <taxon>Periconiaceae</taxon>
        <taxon>Periconia</taxon>
    </lineage>
</organism>
<proteinExistence type="predicted"/>
<dbReference type="EMBL" id="KZ805326">
    <property type="protein sequence ID" value="PVI03916.1"/>
    <property type="molecule type" value="Genomic_DNA"/>
</dbReference>
<keyword evidence="2" id="KW-1185">Reference proteome</keyword>
<dbReference type="Proteomes" id="UP000244855">
    <property type="component" value="Unassembled WGS sequence"/>
</dbReference>
<gene>
    <name evidence="1" type="ORF">DM02DRAFT_652151</name>
</gene>
<dbReference type="GO" id="GO:0005506">
    <property type="term" value="F:iron ion binding"/>
    <property type="evidence" value="ECO:0007669"/>
    <property type="project" value="InterPro"/>
</dbReference>
<evidence type="ECO:0000313" key="1">
    <source>
        <dbReference type="EMBL" id="PVI03916.1"/>
    </source>
</evidence>
<reference evidence="1 2" key="1">
    <citation type="journal article" date="2018" name="Sci. Rep.">
        <title>Comparative genomics provides insights into the lifestyle and reveals functional heterogeneity of dark septate endophytic fungi.</title>
        <authorList>
            <person name="Knapp D.G."/>
            <person name="Nemeth J.B."/>
            <person name="Barry K."/>
            <person name="Hainaut M."/>
            <person name="Henrissat B."/>
            <person name="Johnson J."/>
            <person name="Kuo A."/>
            <person name="Lim J.H.P."/>
            <person name="Lipzen A."/>
            <person name="Nolan M."/>
            <person name="Ohm R.A."/>
            <person name="Tamas L."/>
            <person name="Grigoriev I.V."/>
            <person name="Spatafora J.W."/>
            <person name="Nagy L.G."/>
            <person name="Kovacs G.M."/>
        </authorList>
    </citation>
    <scope>NUCLEOTIDE SEQUENCE [LARGE SCALE GENOMIC DNA]</scope>
    <source>
        <strain evidence="1 2">DSE2036</strain>
    </source>
</reference>
<name>A0A2V1E0U8_9PLEO</name>
<evidence type="ECO:0000313" key="2">
    <source>
        <dbReference type="Proteomes" id="UP000244855"/>
    </source>
</evidence>
<dbReference type="GO" id="GO:0004497">
    <property type="term" value="F:monooxygenase activity"/>
    <property type="evidence" value="ECO:0007669"/>
    <property type="project" value="InterPro"/>
</dbReference>
<sequence length="194" mass="22455">MLWVNSNRAHEIHIKLHRKYGHTTRFGPNMVSVSDPKEINTIYSFKKPWPNPDFYRALLLKNSTKPVESIFPIRNEAIHYRLKRPIANVYSMNNLLSFEPYVDTGLNPKGSLHDVRESGCEPCSHVDKHSQKRVFGYGVGMRMEGLGSYQKDAPTCTPHRQPEIRVILLTNQGNAILRLGLILRKPQYLWLQYV</sequence>
<dbReference type="AlphaFoldDB" id="A0A2V1E0U8"/>
<accession>A0A2V1E0U8</accession>
<protein>
    <submittedName>
        <fullName evidence="1">Uncharacterized protein</fullName>
    </submittedName>
</protein>
<dbReference type="SUPFAM" id="SSF48264">
    <property type="entry name" value="Cytochrome P450"/>
    <property type="match status" value="1"/>
</dbReference>
<dbReference type="InterPro" id="IPR036396">
    <property type="entry name" value="Cyt_P450_sf"/>
</dbReference>
<dbReference type="GO" id="GO:0020037">
    <property type="term" value="F:heme binding"/>
    <property type="evidence" value="ECO:0007669"/>
    <property type="project" value="InterPro"/>
</dbReference>
<dbReference type="OrthoDB" id="3934656at2759"/>
<dbReference type="GO" id="GO:0016705">
    <property type="term" value="F:oxidoreductase activity, acting on paired donors, with incorporation or reduction of molecular oxygen"/>
    <property type="evidence" value="ECO:0007669"/>
    <property type="project" value="InterPro"/>
</dbReference>
<dbReference type="Gene3D" id="1.10.630.10">
    <property type="entry name" value="Cytochrome P450"/>
    <property type="match status" value="1"/>
</dbReference>